<protein>
    <recommendedName>
        <fullName evidence="3">Four helix bundle protein</fullName>
    </recommendedName>
</protein>
<proteinExistence type="predicted"/>
<dbReference type="SUPFAM" id="SSF158446">
    <property type="entry name" value="IVS-encoded protein-like"/>
    <property type="match status" value="1"/>
</dbReference>
<sequence>MNEYSNKKYDSEERTAKFGENTIELCTSLEQTAISKPIINQLVRSGTSVGANYMEANGASSRKDFKNKIHLLKIHSKFKIDNLKL</sequence>
<evidence type="ECO:0000313" key="2">
    <source>
        <dbReference type="Proteomes" id="UP000177281"/>
    </source>
</evidence>
<dbReference type="AlphaFoldDB" id="A0A1F5Q1Z7"/>
<comment type="caution">
    <text evidence="1">The sequence shown here is derived from an EMBL/GenBank/DDBJ whole genome shotgun (WGS) entry which is preliminary data.</text>
</comment>
<dbReference type="NCBIfam" id="TIGR02436">
    <property type="entry name" value="four helix bundle protein"/>
    <property type="match status" value="1"/>
</dbReference>
<reference evidence="1 2" key="1">
    <citation type="journal article" date="2016" name="Nat. Commun.">
        <title>Thousands of microbial genomes shed light on interconnected biogeochemical processes in an aquifer system.</title>
        <authorList>
            <person name="Anantharaman K."/>
            <person name="Brown C.T."/>
            <person name="Hug L.A."/>
            <person name="Sharon I."/>
            <person name="Castelle C.J."/>
            <person name="Probst A.J."/>
            <person name="Thomas B.C."/>
            <person name="Singh A."/>
            <person name="Wilkins M.J."/>
            <person name="Karaoz U."/>
            <person name="Brodie E.L."/>
            <person name="Williams K.H."/>
            <person name="Hubbard S.S."/>
            <person name="Banfield J.F."/>
        </authorList>
    </citation>
    <scope>NUCLEOTIDE SEQUENCE [LARGE SCALE GENOMIC DNA]</scope>
</reference>
<dbReference type="Gene3D" id="1.20.1440.60">
    <property type="entry name" value="23S rRNA-intervening sequence"/>
    <property type="match status" value="1"/>
</dbReference>
<dbReference type="InterPro" id="IPR012657">
    <property type="entry name" value="23S_rRNA-intervening_sequence"/>
</dbReference>
<dbReference type="InterPro" id="IPR036583">
    <property type="entry name" value="23S_rRNA_IVS_sf"/>
</dbReference>
<evidence type="ECO:0008006" key="3">
    <source>
        <dbReference type="Google" id="ProtNLM"/>
    </source>
</evidence>
<dbReference type="Proteomes" id="UP000177281">
    <property type="component" value="Unassembled WGS sequence"/>
</dbReference>
<evidence type="ECO:0000313" key="1">
    <source>
        <dbReference type="EMBL" id="OGE96225.1"/>
    </source>
</evidence>
<organism evidence="1 2">
    <name type="scientific">Candidatus Doudnabacteria bacterium RIFCSPLOWO2_01_FULL_44_21</name>
    <dbReference type="NCBI Taxonomy" id="1817841"/>
    <lineage>
        <taxon>Bacteria</taxon>
        <taxon>Candidatus Doudnaibacteriota</taxon>
    </lineage>
</organism>
<gene>
    <name evidence="1" type="ORF">A3B10_02845</name>
</gene>
<accession>A0A1F5Q1Z7</accession>
<dbReference type="STRING" id="1817841.A3B10_02845"/>
<name>A0A1F5Q1Z7_9BACT</name>
<dbReference type="EMBL" id="MFFB01000006">
    <property type="protein sequence ID" value="OGE96225.1"/>
    <property type="molecule type" value="Genomic_DNA"/>
</dbReference>